<dbReference type="Proteomes" id="UP000535589">
    <property type="component" value="Unassembled WGS sequence"/>
</dbReference>
<reference evidence="3 4" key="1">
    <citation type="submission" date="2020-04" db="EMBL/GenBank/DDBJ databases">
        <title>Vibrio sp. SM6, a novel species isolated from seawater.</title>
        <authorList>
            <person name="Wang X."/>
        </authorList>
    </citation>
    <scope>NUCLEOTIDE SEQUENCE [LARGE SCALE GENOMIC DNA]</scope>
    <source>
        <strain evidence="3 4">SM6</strain>
    </source>
</reference>
<name>A0A7X8YGR0_9VIBR</name>
<feature type="domain" description="Glycosyl transferase family 1" evidence="1">
    <location>
        <begin position="162"/>
        <end position="302"/>
    </location>
</feature>
<proteinExistence type="predicted"/>
<evidence type="ECO:0000313" key="4">
    <source>
        <dbReference type="Proteomes" id="UP000535589"/>
    </source>
</evidence>
<dbReference type="PANTHER" id="PTHR12526">
    <property type="entry name" value="GLYCOSYLTRANSFERASE"/>
    <property type="match status" value="1"/>
</dbReference>
<dbReference type="Gene3D" id="3.40.50.2000">
    <property type="entry name" value="Glycogen Phosphorylase B"/>
    <property type="match status" value="2"/>
</dbReference>
<feature type="domain" description="Glycosyltransferase subfamily 4-like N-terminal" evidence="2">
    <location>
        <begin position="30"/>
        <end position="153"/>
    </location>
</feature>
<dbReference type="GO" id="GO:0016757">
    <property type="term" value="F:glycosyltransferase activity"/>
    <property type="evidence" value="ECO:0007669"/>
    <property type="project" value="InterPro"/>
</dbReference>
<keyword evidence="3" id="KW-0808">Transferase</keyword>
<keyword evidence="4" id="KW-1185">Reference proteome</keyword>
<gene>
    <name evidence="3" type="ORF">HGP28_08480</name>
</gene>
<dbReference type="InterPro" id="IPR028098">
    <property type="entry name" value="Glyco_trans_4-like_N"/>
</dbReference>
<organism evidence="3 4">
    <name type="scientific">Vibrio agarilyticus</name>
    <dbReference type="NCBI Taxonomy" id="2726741"/>
    <lineage>
        <taxon>Bacteria</taxon>
        <taxon>Pseudomonadati</taxon>
        <taxon>Pseudomonadota</taxon>
        <taxon>Gammaproteobacteria</taxon>
        <taxon>Vibrionales</taxon>
        <taxon>Vibrionaceae</taxon>
        <taxon>Vibrio</taxon>
    </lineage>
</organism>
<dbReference type="InterPro" id="IPR001296">
    <property type="entry name" value="Glyco_trans_1"/>
</dbReference>
<evidence type="ECO:0000259" key="2">
    <source>
        <dbReference type="Pfam" id="PF13439"/>
    </source>
</evidence>
<dbReference type="EMBL" id="JABAIK010000007">
    <property type="protein sequence ID" value="NLS12924.1"/>
    <property type="molecule type" value="Genomic_DNA"/>
</dbReference>
<accession>A0A7X8YGR0</accession>
<evidence type="ECO:0000259" key="1">
    <source>
        <dbReference type="Pfam" id="PF00534"/>
    </source>
</evidence>
<protein>
    <submittedName>
        <fullName evidence="3">Glycosyltransferase</fullName>
    </submittedName>
</protein>
<sequence length="347" mass="38224">MALDYMQHSHFNPAMKIISLEGSLSQALEHWPRLKAHQDKLIFLNKPSGWSAATFKALNGWLKVLKADVVHTHHIGPYLYGGLAAHLSGLAHMHTEHDAWHFQNVRHRLMHKFVSGFGQTKLIADAHIVAKNLAKQLGIAAPQVIKNGIDLEKFVPGDKCLARQQLGLDPSLSLIGSSGRLEVEKGHQVLIQALAKMDKRHHLAIAGSGSQSSALRRLAHDLKLSDRVHFLGHLDSMPRFYQALDLFCLPSFNEGYPLAPLEAQACNIAAAVTDVGGATETLCPQSGTRLLADNPKQMAIALDQAMRWPSTVSPRLHAQEKADVCTMARRYDRAIFDLLAKEQANVA</sequence>
<comment type="caution">
    <text evidence="3">The sequence shown here is derived from an EMBL/GenBank/DDBJ whole genome shotgun (WGS) entry which is preliminary data.</text>
</comment>
<dbReference type="Pfam" id="PF13439">
    <property type="entry name" value="Glyco_transf_4"/>
    <property type="match status" value="1"/>
</dbReference>
<evidence type="ECO:0000313" key="3">
    <source>
        <dbReference type="EMBL" id="NLS12924.1"/>
    </source>
</evidence>
<dbReference type="Pfam" id="PF00534">
    <property type="entry name" value="Glycos_transf_1"/>
    <property type="match status" value="1"/>
</dbReference>
<dbReference type="GO" id="GO:1901135">
    <property type="term" value="P:carbohydrate derivative metabolic process"/>
    <property type="evidence" value="ECO:0007669"/>
    <property type="project" value="UniProtKB-ARBA"/>
</dbReference>
<dbReference type="AlphaFoldDB" id="A0A7X8YGR0"/>
<dbReference type="SUPFAM" id="SSF53756">
    <property type="entry name" value="UDP-Glycosyltransferase/glycogen phosphorylase"/>
    <property type="match status" value="1"/>
</dbReference>